<evidence type="ECO:0000256" key="1">
    <source>
        <dbReference type="SAM" id="MobiDB-lite"/>
    </source>
</evidence>
<keyword evidence="3" id="KW-1185">Reference proteome</keyword>
<feature type="compositionally biased region" description="Polar residues" evidence="1">
    <location>
        <begin position="244"/>
        <end position="253"/>
    </location>
</feature>
<feature type="region of interest" description="Disordered" evidence="1">
    <location>
        <begin position="1"/>
        <end position="23"/>
    </location>
</feature>
<dbReference type="OrthoDB" id="2505289at2759"/>
<dbReference type="AlphaFoldDB" id="A0A0L6VLH2"/>
<feature type="region of interest" description="Disordered" evidence="1">
    <location>
        <begin position="237"/>
        <end position="259"/>
    </location>
</feature>
<protein>
    <submittedName>
        <fullName evidence="2">Uncharacterized protein</fullName>
    </submittedName>
</protein>
<organism evidence="2 3">
    <name type="scientific">Puccinia sorghi</name>
    <dbReference type="NCBI Taxonomy" id="27349"/>
    <lineage>
        <taxon>Eukaryota</taxon>
        <taxon>Fungi</taxon>
        <taxon>Dikarya</taxon>
        <taxon>Basidiomycota</taxon>
        <taxon>Pucciniomycotina</taxon>
        <taxon>Pucciniomycetes</taxon>
        <taxon>Pucciniales</taxon>
        <taxon>Pucciniaceae</taxon>
        <taxon>Puccinia</taxon>
    </lineage>
</organism>
<sequence>MELEIDNQQKQHNRTLNNKRPPPTFEAAFSQARSQTNHVRVNYQQALINNNHSLLLLPPPPPPSTSEDNITENNLQSLEHFILNEQLDLPLHDPTSSFLTSLVHAEQPTSSSTELIFNPSSPKPPCSPQPPSPGTLLDHQASSPEGLYGSSPSNGNSPQQESPPSPVEPNSVDLVPPQNSFAPSRPPPLKLCLPPRSRRPPVIENSLTPFNSPAGSTPSTPIITTSAALRPTVSAPSNALKRNLNPSTFSHPTASKKQKINPLFMASSTHKSTHIPEIDKLKAWKQIQILRGAPRHPPESSTTGLSSKTAEVRGQLEGHSNAIQLVNEAQDYVDLIQKVQDALGEELVRVQLEESVLRHVRGIIADRLVKNQDWSHQHYHHS</sequence>
<feature type="region of interest" description="Disordered" evidence="1">
    <location>
        <begin position="291"/>
        <end position="312"/>
    </location>
</feature>
<dbReference type="VEuPathDB" id="FungiDB:VP01_1377g6"/>
<evidence type="ECO:0000313" key="2">
    <source>
        <dbReference type="EMBL" id="KNZ61626.1"/>
    </source>
</evidence>
<proteinExistence type="predicted"/>
<gene>
    <name evidence="2" type="ORF">VP01_1377g6</name>
</gene>
<feature type="compositionally biased region" description="Pro residues" evidence="1">
    <location>
        <begin position="121"/>
        <end position="133"/>
    </location>
</feature>
<dbReference type="EMBL" id="LAVV01004198">
    <property type="protein sequence ID" value="KNZ61626.1"/>
    <property type="molecule type" value="Genomic_DNA"/>
</dbReference>
<comment type="caution">
    <text evidence="2">The sequence shown here is derived from an EMBL/GenBank/DDBJ whole genome shotgun (WGS) entry which is preliminary data.</text>
</comment>
<feature type="compositionally biased region" description="Polar residues" evidence="1">
    <location>
        <begin position="299"/>
        <end position="309"/>
    </location>
</feature>
<dbReference type="Proteomes" id="UP000037035">
    <property type="component" value="Unassembled WGS sequence"/>
</dbReference>
<reference evidence="2 3" key="1">
    <citation type="submission" date="2015-08" db="EMBL/GenBank/DDBJ databases">
        <title>Next Generation Sequencing and Analysis of the Genome of Puccinia sorghi L Schw, the Causal Agent of Maize Common Rust.</title>
        <authorList>
            <person name="Rochi L."/>
            <person name="Burguener G."/>
            <person name="Darino M."/>
            <person name="Turjanski A."/>
            <person name="Kreff E."/>
            <person name="Dieguez M.J."/>
            <person name="Sacco F."/>
        </authorList>
    </citation>
    <scope>NUCLEOTIDE SEQUENCE [LARGE SCALE GENOMIC DNA]</scope>
    <source>
        <strain evidence="2 3">RO10H11247</strain>
    </source>
</reference>
<feature type="region of interest" description="Disordered" evidence="1">
    <location>
        <begin position="110"/>
        <end position="219"/>
    </location>
</feature>
<name>A0A0L6VLH2_9BASI</name>
<evidence type="ECO:0000313" key="3">
    <source>
        <dbReference type="Proteomes" id="UP000037035"/>
    </source>
</evidence>
<feature type="compositionally biased region" description="Polar residues" evidence="1">
    <location>
        <begin position="1"/>
        <end position="18"/>
    </location>
</feature>
<feature type="compositionally biased region" description="Low complexity" evidence="1">
    <location>
        <begin position="149"/>
        <end position="160"/>
    </location>
</feature>
<accession>A0A0L6VLH2</accession>